<dbReference type="Proteomes" id="UP000664398">
    <property type="component" value="Unassembled WGS sequence"/>
</dbReference>
<sequence length="115" mass="12797">MIASPVVTVTLQNGDEQQQITVKTDNRNQVKYDLLRSQKDWPGQKEAPTLWLTIIAWHALALAGPARDEPFELFNERCLEVYLSDEDGRRLTAAEVKRQAGIEADPTQPAPAAGI</sequence>
<organism evidence="1 2">
    <name type="scientific">Leucobacter ruminantium</name>
    <dbReference type="NCBI Taxonomy" id="1289170"/>
    <lineage>
        <taxon>Bacteria</taxon>
        <taxon>Bacillati</taxon>
        <taxon>Actinomycetota</taxon>
        <taxon>Actinomycetes</taxon>
        <taxon>Micrococcales</taxon>
        <taxon>Microbacteriaceae</taxon>
        <taxon>Leucobacter</taxon>
    </lineage>
</organism>
<comment type="caution">
    <text evidence="1">The sequence shown here is derived from an EMBL/GenBank/DDBJ whole genome shotgun (WGS) entry which is preliminary data.</text>
</comment>
<dbReference type="EMBL" id="JAGDYL010000020">
    <property type="protein sequence ID" value="MBO1805898.1"/>
    <property type="molecule type" value="Genomic_DNA"/>
</dbReference>
<evidence type="ECO:0000313" key="2">
    <source>
        <dbReference type="Proteomes" id="UP000664398"/>
    </source>
</evidence>
<reference evidence="1" key="1">
    <citation type="submission" date="2021-03" db="EMBL/GenBank/DDBJ databases">
        <title>Leucobacter chromiisoli sp. nov., isolated from chromium-containing soil of chemical plant.</title>
        <authorList>
            <person name="Xu Z."/>
        </authorList>
    </citation>
    <scope>NUCLEOTIDE SEQUENCE</scope>
    <source>
        <strain evidence="1">A2</strain>
    </source>
</reference>
<dbReference type="RefSeq" id="WP_208046370.1">
    <property type="nucleotide sequence ID" value="NZ_JAGDYL010000020.1"/>
</dbReference>
<proteinExistence type="predicted"/>
<gene>
    <name evidence="1" type="ORF">J4H91_11310</name>
</gene>
<dbReference type="AlphaFoldDB" id="A0A939RYP3"/>
<name>A0A939RYP3_9MICO</name>
<keyword evidence="2" id="KW-1185">Reference proteome</keyword>
<protein>
    <submittedName>
        <fullName evidence="1">Uncharacterized protein</fullName>
    </submittedName>
</protein>
<accession>A0A939RYP3</accession>
<evidence type="ECO:0000313" key="1">
    <source>
        <dbReference type="EMBL" id="MBO1805898.1"/>
    </source>
</evidence>